<reference evidence="1 2" key="1">
    <citation type="journal article" date="2020" name="IScience">
        <title>Genome Sequencing of the Endangered Kingdonia uniflora (Circaeasteraceae, Ranunculales) Reveals Potential Mechanisms of Evolutionary Specialization.</title>
        <authorList>
            <person name="Sun Y."/>
            <person name="Deng T."/>
            <person name="Zhang A."/>
            <person name="Moore M.J."/>
            <person name="Landis J.B."/>
            <person name="Lin N."/>
            <person name="Zhang H."/>
            <person name="Zhang X."/>
            <person name="Huang J."/>
            <person name="Zhang X."/>
            <person name="Sun H."/>
            <person name="Wang H."/>
        </authorList>
    </citation>
    <scope>NUCLEOTIDE SEQUENCE [LARGE SCALE GENOMIC DNA]</scope>
    <source>
        <strain evidence="1">TB1705</strain>
        <tissue evidence="1">Leaf</tissue>
    </source>
</reference>
<organism evidence="1 2">
    <name type="scientific">Kingdonia uniflora</name>
    <dbReference type="NCBI Taxonomy" id="39325"/>
    <lineage>
        <taxon>Eukaryota</taxon>
        <taxon>Viridiplantae</taxon>
        <taxon>Streptophyta</taxon>
        <taxon>Embryophyta</taxon>
        <taxon>Tracheophyta</taxon>
        <taxon>Spermatophyta</taxon>
        <taxon>Magnoliopsida</taxon>
        <taxon>Ranunculales</taxon>
        <taxon>Circaeasteraceae</taxon>
        <taxon>Kingdonia</taxon>
    </lineage>
</organism>
<gene>
    <name evidence="1" type="ORF">GIB67_018851</name>
</gene>
<evidence type="ECO:0008006" key="3">
    <source>
        <dbReference type="Google" id="ProtNLM"/>
    </source>
</evidence>
<sequence>MGSAMQEGLPTKTNLTHGNLEDVICLDATRKKKLLRMCSSTACKIIKDICSLAPTTVEALICTQDWLRPSMVPINLRDSMNEVEELDKELLGGSNLHPSFVED</sequence>
<dbReference type="OrthoDB" id="2009502at2759"/>
<evidence type="ECO:0000313" key="2">
    <source>
        <dbReference type="Proteomes" id="UP000541444"/>
    </source>
</evidence>
<protein>
    <recommendedName>
        <fullName evidence="3">HAT C-terminal dimerisation domain-containing protein</fullName>
    </recommendedName>
</protein>
<proteinExistence type="predicted"/>
<comment type="caution">
    <text evidence="1">The sequence shown here is derived from an EMBL/GenBank/DDBJ whole genome shotgun (WGS) entry which is preliminary data.</text>
</comment>
<name>A0A7J7NE29_9MAGN</name>
<keyword evidence="2" id="KW-1185">Reference proteome</keyword>
<dbReference type="Proteomes" id="UP000541444">
    <property type="component" value="Unassembled WGS sequence"/>
</dbReference>
<dbReference type="AlphaFoldDB" id="A0A7J7NE29"/>
<accession>A0A7J7NE29</accession>
<dbReference type="EMBL" id="JACGCM010000854">
    <property type="protein sequence ID" value="KAF6165407.1"/>
    <property type="molecule type" value="Genomic_DNA"/>
</dbReference>
<evidence type="ECO:0000313" key="1">
    <source>
        <dbReference type="EMBL" id="KAF6165407.1"/>
    </source>
</evidence>